<evidence type="ECO:0000313" key="17">
    <source>
        <dbReference type="Proteomes" id="UP001378592"/>
    </source>
</evidence>
<keyword evidence="6 14" id="KW-0732">Signal</keyword>
<dbReference type="Pfam" id="PF05686">
    <property type="entry name" value="Glyco_transf_90"/>
    <property type="match status" value="1"/>
</dbReference>
<evidence type="ECO:0000256" key="13">
    <source>
        <dbReference type="SAM" id="MobiDB-lite"/>
    </source>
</evidence>
<evidence type="ECO:0000259" key="15">
    <source>
        <dbReference type="SMART" id="SM00672"/>
    </source>
</evidence>
<dbReference type="InterPro" id="IPR006598">
    <property type="entry name" value="CAP10"/>
</dbReference>
<keyword evidence="5" id="KW-0808">Transferase</keyword>
<evidence type="ECO:0000256" key="2">
    <source>
        <dbReference type="ARBA" id="ARBA00004922"/>
    </source>
</evidence>
<proteinExistence type="inferred from homology"/>
<accession>A0AAN9VPM0</accession>
<dbReference type="Proteomes" id="UP001378592">
    <property type="component" value="Unassembled WGS sequence"/>
</dbReference>
<dbReference type="SMART" id="SM00557">
    <property type="entry name" value="IG_FLMN"/>
    <property type="match status" value="1"/>
</dbReference>
<dbReference type="Gene3D" id="2.60.40.10">
    <property type="entry name" value="Immunoglobulins"/>
    <property type="match status" value="1"/>
</dbReference>
<comment type="catalytic activity">
    <reaction evidence="11">
        <text>L-seryl-[EGF-like domain protein] + UDP-alpha-D-glucose = 3-O-(beta-D-glucosyl)-L-seryl-[EGF-like domain protein] + UDP + H(+)</text>
        <dbReference type="Rhea" id="RHEA:58116"/>
        <dbReference type="Rhea" id="RHEA-COMP:14610"/>
        <dbReference type="Rhea" id="RHEA-COMP:16010"/>
        <dbReference type="ChEBI" id="CHEBI:15378"/>
        <dbReference type="ChEBI" id="CHEBI:29999"/>
        <dbReference type="ChEBI" id="CHEBI:58223"/>
        <dbReference type="ChEBI" id="CHEBI:58885"/>
        <dbReference type="ChEBI" id="CHEBI:140576"/>
    </reaction>
</comment>
<evidence type="ECO:0000256" key="12">
    <source>
        <dbReference type="PROSITE-ProRule" id="PRU00087"/>
    </source>
</evidence>
<evidence type="ECO:0000256" key="6">
    <source>
        <dbReference type="ARBA" id="ARBA00022729"/>
    </source>
</evidence>
<comment type="subcellular location">
    <subcellularLocation>
        <location evidence="1">Endoplasmic reticulum lumen</location>
    </subcellularLocation>
</comment>
<sequence>MYLLKSIFFNIAFTLMLLEGINCEVDPQKCVVWGPGLHPERIVLPARYFFISTVDSNGVPFSKSPGNIFSVHITGTSKLSNKCSTWMNILDRKDGTFIVRYKMYHACENLKIQIKYNKMDVADSPYVIPGPVYPEHCYCPEKNFENWQESYGCKRKYRQIEEDLKHFTSVNFSFVQEMVLSKFNNPRSTSICHYIVRENKVFRNCYGQHVGFKMFMDEILLSLSRKVELPDVEMFVNLGDWPLIKNSDANPLPMFSWCGSDDTLDIVMPTYDITESTLECMGRVTLDMLSVQGNIDKSWNEKLEKAFWRGRDSRIERLKLIEIAREHPELFNASMTNFFFFREEMEKYGPKEQHVSFFKFFDYKYQVNIDGTVAAYRFPYLLAGDSLVLKQESKYYEHFYKELEPWKHYIPFKRDLSDLVEQVLWAKGNDEKAKQIAAAAQTFARENLLPQDIICYHALLFKEWSKRLSEPVKILDGMDHVPQPSKDSPHKQCSCHRQFQNINSHKEKDEL</sequence>
<dbReference type="InterPro" id="IPR001298">
    <property type="entry name" value="Filamin/ABP280_rpt"/>
</dbReference>
<reference evidence="16 17" key="1">
    <citation type="submission" date="2024-03" db="EMBL/GenBank/DDBJ databases">
        <title>The genome assembly and annotation of the cricket Gryllus longicercus Weissman &amp; Gray.</title>
        <authorList>
            <person name="Szrajer S."/>
            <person name="Gray D."/>
            <person name="Ylla G."/>
        </authorList>
    </citation>
    <scope>NUCLEOTIDE SEQUENCE [LARGE SCALE GENOMIC DNA]</scope>
    <source>
        <strain evidence="16">DAG 2021-001</strain>
        <tissue evidence="16">Whole body minus gut</tissue>
    </source>
</reference>
<dbReference type="InterPro" id="IPR014756">
    <property type="entry name" value="Ig_E-set"/>
</dbReference>
<evidence type="ECO:0000256" key="10">
    <source>
        <dbReference type="ARBA" id="ARBA00047553"/>
    </source>
</evidence>
<comment type="similarity">
    <text evidence="3">Belongs to the KDELC family.</text>
</comment>
<evidence type="ECO:0000256" key="4">
    <source>
        <dbReference type="ARBA" id="ARBA00022676"/>
    </source>
</evidence>
<evidence type="ECO:0000313" key="16">
    <source>
        <dbReference type="EMBL" id="KAK7861819.1"/>
    </source>
</evidence>
<evidence type="ECO:0000256" key="5">
    <source>
        <dbReference type="ARBA" id="ARBA00022679"/>
    </source>
</evidence>
<dbReference type="GO" id="GO:0046527">
    <property type="term" value="F:glucosyltransferase activity"/>
    <property type="evidence" value="ECO:0007669"/>
    <property type="project" value="TreeGrafter"/>
</dbReference>
<gene>
    <name evidence="16" type="ORF">R5R35_000582</name>
</gene>
<feature type="repeat" description="Filamin" evidence="12">
    <location>
        <begin position="22"/>
        <end position="130"/>
    </location>
</feature>
<evidence type="ECO:0000256" key="9">
    <source>
        <dbReference type="ARBA" id="ARBA00045690"/>
    </source>
</evidence>
<evidence type="ECO:0000256" key="11">
    <source>
        <dbReference type="ARBA" id="ARBA00049246"/>
    </source>
</evidence>
<feature type="domain" description="Glycosyl transferase CAP10" evidence="15">
    <location>
        <begin position="228"/>
        <end position="471"/>
    </location>
</feature>
<dbReference type="Pfam" id="PF00630">
    <property type="entry name" value="Filamin"/>
    <property type="match status" value="1"/>
</dbReference>
<dbReference type="PANTHER" id="PTHR12203">
    <property type="entry name" value="KDEL LYS-ASP-GLU-LEU CONTAINING - RELATED"/>
    <property type="match status" value="1"/>
</dbReference>
<comment type="catalytic activity">
    <reaction evidence="10">
        <text>L-seryl-[EGF-like domain protein] + UDP-alpha-D-xylose = 3-O-(beta-D-xylosyl)-L-seryl-[EGF-like domain protein] + UDP + H(+)</text>
        <dbReference type="Rhea" id="RHEA:62016"/>
        <dbReference type="Rhea" id="RHEA-COMP:16010"/>
        <dbReference type="Rhea" id="RHEA-COMP:16011"/>
        <dbReference type="ChEBI" id="CHEBI:15378"/>
        <dbReference type="ChEBI" id="CHEBI:29999"/>
        <dbReference type="ChEBI" id="CHEBI:57632"/>
        <dbReference type="ChEBI" id="CHEBI:58223"/>
        <dbReference type="ChEBI" id="CHEBI:132085"/>
    </reaction>
</comment>
<evidence type="ECO:0000256" key="7">
    <source>
        <dbReference type="ARBA" id="ARBA00022824"/>
    </source>
</evidence>
<protein>
    <recommendedName>
        <fullName evidence="15">Glycosyl transferase CAP10 domain-containing protein</fullName>
    </recommendedName>
</protein>
<dbReference type="EMBL" id="JAZDUA010000298">
    <property type="protein sequence ID" value="KAK7861819.1"/>
    <property type="molecule type" value="Genomic_DNA"/>
</dbReference>
<feature type="signal peptide" evidence="14">
    <location>
        <begin position="1"/>
        <end position="23"/>
    </location>
</feature>
<keyword evidence="4" id="KW-0328">Glycosyltransferase</keyword>
<dbReference type="PROSITE" id="PS50194">
    <property type="entry name" value="FILAMIN_REPEAT"/>
    <property type="match status" value="1"/>
</dbReference>
<evidence type="ECO:0000256" key="3">
    <source>
        <dbReference type="ARBA" id="ARBA00006063"/>
    </source>
</evidence>
<keyword evidence="7" id="KW-0256">Endoplasmic reticulum</keyword>
<dbReference type="SMART" id="SM00672">
    <property type="entry name" value="CAP10"/>
    <property type="match status" value="1"/>
</dbReference>
<evidence type="ECO:0000256" key="14">
    <source>
        <dbReference type="SAM" id="SignalP"/>
    </source>
</evidence>
<dbReference type="InterPro" id="IPR013783">
    <property type="entry name" value="Ig-like_fold"/>
</dbReference>
<dbReference type="InterPro" id="IPR017868">
    <property type="entry name" value="Filamin/ABP280_repeat-like"/>
</dbReference>
<feature type="chain" id="PRO_5043017351" description="Glycosyl transferase CAP10 domain-containing protein" evidence="14">
    <location>
        <begin position="24"/>
        <end position="511"/>
    </location>
</feature>
<dbReference type="SUPFAM" id="SSF81296">
    <property type="entry name" value="E set domains"/>
    <property type="match status" value="1"/>
</dbReference>
<dbReference type="PANTHER" id="PTHR12203:SF122">
    <property type="entry name" value="GLYCOSYL TRANSFERASE CAP10 DOMAIN-CONTAINING PROTEIN"/>
    <property type="match status" value="1"/>
</dbReference>
<evidence type="ECO:0000256" key="1">
    <source>
        <dbReference type="ARBA" id="ARBA00004319"/>
    </source>
</evidence>
<keyword evidence="17" id="KW-1185">Reference proteome</keyword>
<comment type="function">
    <text evidence="9">Protein O-glucosyltransferase. Catalyzes the reaction that attaches glucose through an O-glycosidic linkage to a conserved serine residue found in the consensus sequence C-X-S-X-[PA]-C in epidermal growth factor-like repeats. Regulates Notch signaling by glucosylating Notch in the ER, glucosylation is required for the correct folding and cleavage of Notch.</text>
</comment>
<feature type="region of interest" description="Disordered" evidence="13">
    <location>
        <begin position="478"/>
        <end position="511"/>
    </location>
</feature>
<keyword evidence="8" id="KW-0325">Glycoprotein</keyword>
<dbReference type="AlphaFoldDB" id="A0AAN9VPM0"/>
<dbReference type="InterPro" id="IPR051091">
    <property type="entry name" value="O-Glucosyltr/Glycosyltrsf_90"/>
</dbReference>
<organism evidence="16 17">
    <name type="scientific">Gryllus longicercus</name>
    <dbReference type="NCBI Taxonomy" id="2509291"/>
    <lineage>
        <taxon>Eukaryota</taxon>
        <taxon>Metazoa</taxon>
        <taxon>Ecdysozoa</taxon>
        <taxon>Arthropoda</taxon>
        <taxon>Hexapoda</taxon>
        <taxon>Insecta</taxon>
        <taxon>Pterygota</taxon>
        <taxon>Neoptera</taxon>
        <taxon>Polyneoptera</taxon>
        <taxon>Orthoptera</taxon>
        <taxon>Ensifera</taxon>
        <taxon>Gryllidea</taxon>
        <taxon>Grylloidea</taxon>
        <taxon>Gryllidae</taxon>
        <taxon>Gryllinae</taxon>
        <taxon>Gryllus</taxon>
    </lineage>
</organism>
<dbReference type="FunFam" id="2.60.40.10:FF:000419">
    <property type="entry name" value="KDEL (Lys-Asp-Glu-Leu) containing 1"/>
    <property type="match status" value="1"/>
</dbReference>
<name>A0AAN9VPM0_9ORTH</name>
<evidence type="ECO:0000256" key="8">
    <source>
        <dbReference type="ARBA" id="ARBA00023180"/>
    </source>
</evidence>
<dbReference type="GO" id="GO:0005788">
    <property type="term" value="C:endoplasmic reticulum lumen"/>
    <property type="evidence" value="ECO:0007669"/>
    <property type="project" value="UniProtKB-SubCell"/>
</dbReference>
<comment type="caution">
    <text evidence="16">The sequence shown here is derived from an EMBL/GenBank/DDBJ whole genome shotgun (WGS) entry which is preliminary data.</text>
</comment>
<comment type="pathway">
    <text evidence="2">Protein modification; protein glycosylation.</text>
</comment>